<dbReference type="PANTHER" id="PTHR31992">
    <property type="entry name" value="DOF ZINC FINGER PROTEIN DOF1.4-RELATED"/>
    <property type="match status" value="1"/>
</dbReference>
<evidence type="ECO:0000256" key="2">
    <source>
        <dbReference type="ARBA" id="ARBA00022771"/>
    </source>
</evidence>
<evidence type="ECO:0000256" key="9">
    <source>
        <dbReference type="RuleBase" id="RU369094"/>
    </source>
</evidence>
<comment type="caution">
    <text evidence="12">The sequence shown here is derived from an EMBL/GenBank/DDBJ whole genome shotgun (WGS) entry which is preliminary data.</text>
</comment>
<dbReference type="PROSITE" id="PS01361">
    <property type="entry name" value="ZF_DOF_1"/>
    <property type="match status" value="1"/>
</dbReference>
<evidence type="ECO:0000313" key="12">
    <source>
        <dbReference type="EMBL" id="RZB52176.1"/>
    </source>
</evidence>
<feature type="region of interest" description="Disordered" evidence="10">
    <location>
        <begin position="1"/>
        <end position="36"/>
    </location>
</feature>
<evidence type="ECO:0000259" key="11">
    <source>
        <dbReference type="PROSITE" id="PS50884"/>
    </source>
</evidence>
<evidence type="ECO:0000313" key="13">
    <source>
        <dbReference type="Proteomes" id="UP000289340"/>
    </source>
</evidence>
<keyword evidence="3 9" id="KW-0862">Zinc</keyword>
<keyword evidence="5 8" id="KW-0238">DNA-binding</keyword>
<dbReference type="GO" id="GO:0003677">
    <property type="term" value="F:DNA binding"/>
    <property type="evidence" value="ECO:0007669"/>
    <property type="project" value="UniProtKB-UniRule"/>
</dbReference>
<protein>
    <recommendedName>
        <fullName evidence="9">Dof zinc finger protein</fullName>
    </recommendedName>
</protein>
<comment type="subcellular location">
    <subcellularLocation>
        <location evidence="8 9">Nucleus</location>
    </subcellularLocation>
</comment>
<feature type="domain" description="Dof-type" evidence="11">
    <location>
        <begin position="35"/>
        <end position="89"/>
    </location>
</feature>
<organism evidence="12 13">
    <name type="scientific">Glycine soja</name>
    <name type="common">Wild soybean</name>
    <dbReference type="NCBI Taxonomy" id="3848"/>
    <lineage>
        <taxon>Eukaryota</taxon>
        <taxon>Viridiplantae</taxon>
        <taxon>Streptophyta</taxon>
        <taxon>Embryophyta</taxon>
        <taxon>Tracheophyta</taxon>
        <taxon>Spermatophyta</taxon>
        <taxon>Magnoliopsida</taxon>
        <taxon>eudicotyledons</taxon>
        <taxon>Gunneridae</taxon>
        <taxon>Pentapetalae</taxon>
        <taxon>rosids</taxon>
        <taxon>fabids</taxon>
        <taxon>Fabales</taxon>
        <taxon>Fabaceae</taxon>
        <taxon>Papilionoideae</taxon>
        <taxon>50 kb inversion clade</taxon>
        <taxon>NPAAA clade</taxon>
        <taxon>indigoferoid/millettioid clade</taxon>
        <taxon>Phaseoleae</taxon>
        <taxon>Glycine</taxon>
        <taxon>Glycine subgen. Soja</taxon>
    </lineage>
</organism>
<name>A0A445FTH9_GLYSO</name>
<evidence type="ECO:0000256" key="7">
    <source>
        <dbReference type="ARBA" id="ARBA00023242"/>
    </source>
</evidence>
<evidence type="ECO:0000256" key="3">
    <source>
        <dbReference type="ARBA" id="ARBA00022833"/>
    </source>
</evidence>
<evidence type="ECO:0000256" key="6">
    <source>
        <dbReference type="ARBA" id="ARBA00023163"/>
    </source>
</evidence>
<keyword evidence="4 9" id="KW-0805">Transcription regulation</keyword>
<accession>A0A445FTH9</accession>
<dbReference type="PANTHER" id="PTHR31992:SF313">
    <property type="entry name" value="DOF ZINC FINGER PROTEIN DOF5.7"/>
    <property type="match status" value="1"/>
</dbReference>
<evidence type="ECO:0000256" key="4">
    <source>
        <dbReference type="ARBA" id="ARBA00023015"/>
    </source>
</evidence>
<feature type="region of interest" description="Disordered" evidence="10">
    <location>
        <begin position="86"/>
        <end position="106"/>
    </location>
</feature>
<dbReference type="Pfam" id="PF02701">
    <property type="entry name" value="Zn_ribbon_Dof"/>
    <property type="match status" value="1"/>
</dbReference>
<comment type="function">
    <text evidence="9">Transcription factor that binds specifically to a 5'-AA[AG]G-3' consensus core sequence.</text>
</comment>
<proteinExistence type="predicted"/>
<dbReference type="AlphaFoldDB" id="A0A445FTH9"/>
<dbReference type="Gramene" id="XM_028359276.1">
    <property type="protein sequence ID" value="XP_028215077.1"/>
    <property type="gene ID" value="LOC114397163"/>
</dbReference>
<dbReference type="GO" id="GO:0005634">
    <property type="term" value="C:nucleus"/>
    <property type="evidence" value="ECO:0007669"/>
    <property type="project" value="UniProtKB-SubCell"/>
</dbReference>
<keyword evidence="6 9" id="KW-0804">Transcription</keyword>
<evidence type="ECO:0000256" key="1">
    <source>
        <dbReference type="ARBA" id="ARBA00022723"/>
    </source>
</evidence>
<keyword evidence="2 8" id="KW-0863">Zinc-finger</keyword>
<evidence type="ECO:0000256" key="10">
    <source>
        <dbReference type="SAM" id="MobiDB-lite"/>
    </source>
</evidence>
<dbReference type="Proteomes" id="UP000289340">
    <property type="component" value="Chromosome 18"/>
</dbReference>
<dbReference type="GO" id="GO:0008270">
    <property type="term" value="F:zinc ion binding"/>
    <property type="evidence" value="ECO:0007669"/>
    <property type="project" value="UniProtKB-KW"/>
</dbReference>
<evidence type="ECO:0000256" key="5">
    <source>
        <dbReference type="ARBA" id="ARBA00023125"/>
    </source>
</evidence>
<reference evidence="12 13" key="1">
    <citation type="submission" date="2018-09" db="EMBL/GenBank/DDBJ databases">
        <title>A high-quality reference genome of wild soybean provides a powerful tool to mine soybean genomes.</title>
        <authorList>
            <person name="Xie M."/>
            <person name="Chung C.Y.L."/>
            <person name="Li M.-W."/>
            <person name="Wong F.-L."/>
            <person name="Chan T.-F."/>
            <person name="Lam H.-M."/>
        </authorList>
    </citation>
    <scope>NUCLEOTIDE SEQUENCE [LARGE SCALE GENOMIC DNA]</scope>
    <source>
        <strain evidence="13">cv. W05</strain>
        <tissue evidence="12">Hypocotyl of etiolated seedlings</tissue>
    </source>
</reference>
<keyword evidence="7 8" id="KW-0539">Nucleus</keyword>
<dbReference type="InterPro" id="IPR003851">
    <property type="entry name" value="Znf_Dof"/>
</dbReference>
<keyword evidence="1 9" id="KW-0479">Metal-binding</keyword>
<gene>
    <name evidence="12" type="ORF">D0Y65_048570</name>
</gene>
<sequence length="369" mass="39917">MVPPPENMATPKDQDATQGRKITTTTTRPAPEQGVKCPRCDSSNTKFCYYNNYSLTQPRHFCKTCRRYWTNGGALRSVPIGGGCRKNKRAVVKPSSSSSSSSPRLSTTEFSLRGLNVPPSVEFNLGALPFPSRLNTNHHIPTIINTGLFNNNQLSPFLDVKSALFQLDAPPAALSNSLMGIAPPSAQNNNFWALGRSQSSTLSDPLNSTMQSMQQSLNVHSSLASSIESLSCVNRDLHLKMQQQRYATMMSGGDTHHKGDENSGVSFPQTVNGFENQKLVMNPVMFQKPVESLPAGSAVTEGPSGASVTTVAPPTEWFFGNSSFPSTGNGGGNGNNNINININDANNNWSDALAWGNFQQQQQQYSALP</sequence>
<keyword evidence="13" id="KW-1185">Reference proteome</keyword>
<dbReference type="GO" id="GO:0003700">
    <property type="term" value="F:DNA-binding transcription factor activity"/>
    <property type="evidence" value="ECO:0007669"/>
    <property type="project" value="UniProtKB-UniRule"/>
</dbReference>
<dbReference type="PROSITE" id="PS50884">
    <property type="entry name" value="ZF_DOF_2"/>
    <property type="match status" value="1"/>
</dbReference>
<dbReference type="EMBL" id="QZWG01000018">
    <property type="protein sequence ID" value="RZB52176.1"/>
    <property type="molecule type" value="Genomic_DNA"/>
</dbReference>
<evidence type="ECO:0000256" key="8">
    <source>
        <dbReference type="PROSITE-ProRule" id="PRU00071"/>
    </source>
</evidence>
<dbReference type="InterPro" id="IPR045174">
    <property type="entry name" value="Dof"/>
</dbReference>